<dbReference type="Gene3D" id="3.30.450.180">
    <property type="match status" value="1"/>
</dbReference>
<accession>A0ABS7YIS2</accession>
<organism evidence="2 3">
    <name type="scientific">Vibrio tritonius</name>
    <dbReference type="NCBI Taxonomy" id="1435069"/>
    <lineage>
        <taxon>Bacteria</taxon>
        <taxon>Pseudomonadati</taxon>
        <taxon>Pseudomonadota</taxon>
        <taxon>Gammaproteobacteria</taxon>
        <taxon>Vibrionales</taxon>
        <taxon>Vibrionaceae</taxon>
        <taxon>Vibrio</taxon>
    </lineage>
</organism>
<dbReference type="InterPro" id="IPR041413">
    <property type="entry name" value="MLTR_LBD"/>
</dbReference>
<dbReference type="Pfam" id="PF17765">
    <property type="entry name" value="MLTR_LBD"/>
    <property type="match status" value="1"/>
</dbReference>
<sequence length="273" mass="31905">MSLNTVSSNKTAKSHNGSERNYDLNQFLLKHRGKLDPTDYGFSTYHRRVKGLRREEVAQLAAVSVSWYTWLEQGRDISISIEAIKRIGKVLKLSSDEQEYFEATVFGTSYSAHNDIQLQDELKQMIKALDPYPAFVRSENMDILYWNKASEQKIFNWSSVDDLDRNSLKLMFLNPEYKERIPGWSAAAQSTIASFRSYYALSSNKPRFETVINDLLLRSEEFKRMWQEYDVKKTRKGKKSIIDYSGNLRHYSYTALKPESMSDAFLIFYVERE</sequence>
<dbReference type="RefSeq" id="WP_225249888.1">
    <property type="nucleotide sequence ID" value="NZ_JAIWIU010000032.1"/>
</dbReference>
<dbReference type="Gene3D" id="1.10.260.40">
    <property type="entry name" value="lambda repressor-like DNA-binding domains"/>
    <property type="match status" value="1"/>
</dbReference>
<reference evidence="3" key="1">
    <citation type="submission" date="2023-07" db="EMBL/GenBank/DDBJ databases">
        <title>Molecular identification of indigenous halophilic bacteria isolated from red sea cost, biodegradation of synthetic dyes and assessment of degraded metabolite toxicity.</title>
        <authorList>
            <person name="Chaieb K."/>
            <person name="Altayb H.N."/>
        </authorList>
    </citation>
    <scope>NUCLEOTIDE SEQUENCE [LARGE SCALE GENOMIC DNA]</scope>
    <source>
        <strain evidence="3">K20</strain>
    </source>
</reference>
<dbReference type="Proteomes" id="UP001199044">
    <property type="component" value="Unassembled WGS sequence"/>
</dbReference>
<gene>
    <name evidence="2" type="ORF">LDJ79_05640</name>
</gene>
<dbReference type="SUPFAM" id="SSF47413">
    <property type="entry name" value="lambda repressor-like DNA-binding domains"/>
    <property type="match status" value="1"/>
</dbReference>
<evidence type="ECO:0000259" key="1">
    <source>
        <dbReference type="SMART" id="SM00530"/>
    </source>
</evidence>
<dbReference type="EMBL" id="JAIWIU010000032">
    <property type="protein sequence ID" value="MCA2015585.1"/>
    <property type="molecule type" value="Genomic_DNA"/>
</dbReference>
<comment type="caution">
    <text evidence="2">The sequence shown here is derived from an EMBL/GenBank/DDBJ whole genome shotgun (WGS) entry which is preliminary data.</text>
</comment>
<keyword evidence="3" id="KW-1185">Reference proteome</keyword>
<evidence type="ECO:0000313" key="3">
    <source>
        <dbReference type="Proteomes" id="UP001199044"/>
    </source>
</evidence>
<dbReference type="CDD" id="cd00093">
    <property type="entry name" value="HTH_XRE"/>
    <property type="match status" value="1"/>
</dbReference>
<name>A0ABS7YIS2_9VIBR</name>
<dbReference type="PANTHER" id="PTHR35010">
    <property type="entry name" value="BLL4672 PROTEIN-RELATED"/>
    <property type="match status" value="1"/>
</dbReference>
<dbReference type="InterPro" id="IPR010982">
    <property type="entry name" value="Lambda_DNA-bd_dom_sf"/>
</dbReference>
<protein>
    <submittedName>
        <fullName evidence="2">Helix-turn-helix transcriptional regulator</fullName>
    </submittedName>
</protein>
<proteinExistence type="predicted"/>
<dbReference type="Pfam" id="PF13560">
    <property type="entry name" value="HTH_31"/>
    <property type="match status" value="1"/>
</dbReference>
<dbReference type="SMART" id="SM00530">
    <property type="entry name" value="HTH_XRE"/>
    <property type="match status" value="1"/>
</dbReference>
<dbReference type="InterPro" id="IPR001387">
    <property type="entry name" value="Cro/C1-type_HTH"/>
</dbReference>
<feature type="domain" description="HTH cro/C1-type" evidence="1">
    <location>
        <begin position="27"/>
        <end position="98"/>
    </location>
</feature>
<evidence type="ECO:0000313" key="2">
    <source>
        <dbReference type="EMBL" id="MCA2015585.1"/>
    </source>
</evidence>